<comment type="caution">
    <text evidence="9">The sequence shown here is derived from an EMBL/GenBank/DDBJ whole genome shotgun (WGS) entry which is preliminary data.</text>
</comment>
<evidence type="ECO:0000256" key="1">
    <source>
        <dbReference type="ARBA" id="ARBA00022448"/>
    </source>
</evidence>
<evidence type="ECO:0000256" key="3">
    <source>
        <dbReference type="ARBA" id="ARBA00022723"/>
    </source>
</evidence>
<dbReference type="AlphaFoldDB" id="A0A7Y9ISX7"/>
<dbReference type="InterPro" id="IPR009056">
    <property type="entry name" value="Cyt_c-like_dom"/>
</dbReference>
<feature type="binding site" description="covalent" evidence="6">
    <location>
        <position position="43"/>
    </location>
    <ligand>
        <name>heme c</name>
        <dbReference type="ChEBI" id="CHEBI:61717"/>
    </ligand>
</feature>
<dbReference type="InterPro" id="IPR036909">
    <property type="entry name" value="Cyt_c-like_dom_sf"/>
</dbReference>
<feature type="signal peptide" evidence="7">
    <location>
        <begin position="1"/>
        <end position="25"/>
    </location>
</feature>
<evidence type="ECO:0000256" key="4">
    <source>
        <dbReference type="ARBA" id="ARBA00022982"/>
    </source>
</evidence>
<reference evidence="9 10" key="1">
    <citation type="submission" date="2020-07" db="EMBL/GenBank/DDBJ databases">
        <title>Genomic Encyclopedia of Type Strains, Phase IV (KMG-V): Genome sequencing to study the core and pangenomes of soil and plant-associated prokaryotes.</title>
        <authorList>
            <person name="Whitman W."/>
        </authorList>
    </citation>
    <scope>NUCLEOTIDE SEQUENCE [LARGE SCALE GENOMIC DNA]</scope>
    <source>
        <strain evidence="9 10">SAS40</strain>
    </source>
</reference>
<keyword evidence="4" id="KW-0249">Electron transport</keyword>
<feature type="domain" description="Cytochrome c" evidence="8">
    <location>
        <begin position="25"/>
        <end position="110"/>
    </location>
</feature>
<proteinExistence type="predicted"/>
<dbReference type="SUPFAM" id="SSF46626">
    <property type="entry name" value="Cytochrome c"/>
    <property type="match status" value="1"/>
</dbReference>
<sequence>MFRPSFALLPFLLLGALAAAPTVGAAQMTGPELAKARVCLACHQIDSKRVGPAWKSVAAKYAGQPDAQARLETSIRRGSANKWGKVPMPAQTHVSEEEARQLAAWILTLNK</sequence>
<dbReference type="PRINTS" id="PR00606">
    <property type="entry name" value="CYTCHROMECID"/>
</dbReference>
<accession>A0A7Y9ISX7</accession>
<dbReference type="EMBL" id="JACBYR010000001">
    <property type="protein sequence ID" value="NYE82240.1"/>
    <property type="molecule type" value="Genomic_DNA"/>
</dbReference>
<dbReference type="Pfam" id="PF00034">
    <property type="entry name" value="Cytochrom_C"/>
    <property type="match status" value="1"/>
</dbReference>
<dbReference type="PROSITE" id="PS51007">
    <property type="entry name" value="CYTC"/>
    <property type="match status" value="1"/>
</dbReference>
<feature type="chain" id="PRO_5030847238" evidence="7">
    <location>
        <begin position="26"/>
        <end position="111"/>
    </location>
</feature>
<evidence type="ECO:0000256" key="2">
    <source>
        <dbReference type="ARBA" id="ARBA00022617"/>
    </source>
</evidence>
<evidence type="ECO:0000313" key="9">
    <source>
        <dbReference type="EMBL" id="NYE82240.1"/>
    </source>
</evidence>
<dbReference type="Proteomes" id="UP000542125">
    <property type="component" value="Unassembled WGS sequence"/>
</dbReference>
<dbReference type="GO" id="GO:0005506">
    <property type="term" value="F:iron ion binding"/>
    <property type="evidence" value="ECO:0007669"/>
    <property type="project" value="InterPro"/>
</dbReference>
<dbReference type="InterPro" id="IPR002324">
    <property type="entry name" value="Cyt_c_ID"/>
</dbReference>
<comment type="PTM">
    <text evidence="6">Binds 1 heme c group covalently per subunit.</text>
</comment>
<keyword evidence="5 6" id="KW-0408">Iron</keyword>
<organism evidence="9 10">
    <name type="scientific">Pigmentiphaga litoralis</name>
    <dbReference type="NCBI Taxonomy" id="516702"/>
    <lineage>
        <taxon>Bacteria</taxon>
        <taxon>Pseudomonadati</taxon>
        <taxon>Pseudomonadota</taxon>
        <taxon>Betaproteobacteria</taxon>
        <taxon>Burkholderiales</taxon>
        <taxon>Alcaligenaceae</taxon>
        <taxon>Pigmentiphaga</taxon>
    </lineage>
</organism>
<protein>
    <submittedName>
        <fullName evidence="9">Cytochrome c</fullName>
    </submittedName>
</protein>
<evidence type="ECO:0000256" key="6">
    <source>
        <dbReference type="PIRSR" id="PIRSR602324-1"/>
    </source>
</evidence>
<keyword evidence="2 6" id="KW-0349">Heme</keyword>
<dbReference type="Gene3D" id="1.10.760.10">
    <property type="entry name" value="Cytochrome c-like domain"/>
    <property type="match status" value="1"/>
</dbReference>
<evidence type="ECO:0000256" key="7">
    <source>
        <dbReference type="SAM" id="SignalP"/>
    </source>
</evidence>
<keyword evidence="1" id="KW-0813">Transport</keyword>
<feature type="binding site" description="covalent" evidence="6">
    <location>
        <position position="88"/>
    </location>
    <ligand>
        <name>heme c</name>
        <dbReference type="ChEBI" id="CHEBI:61717"/>
    </ligand>
</feature>
<feature type="binding site" description="covalent" evidence="6">
    <location>
        <position position="39"/>
    </location>
    <ligand>
        <name>heme c</name>
        <dbReference type="ChEBI" id="CHEBI:61717"/>
    </ligand>
</feature>
<keyword evidence="7" id="KW-0732">Signal</keyword>
<dbReference type="GO" id="GO:0009055">
    <property type="term" value="F:electron transfer activity"/>
    <property type="evidence" value="ECO:0007669"/>
    <property type="project" value="InterPro"/>
</dbReference>
<dbReference type="GO" id="GO:0020037">
    <property type="term" value="F:heme binding"/>
    <property type="evidence" value="ECO:0007669"/>
    <property type="project" value="InterPro"/>
</dbReference>
<name>A0A7Y9ISX7_9BURK</name>
<evidence type="ECO:0000256" key="5">
    <source>
        <dbReference type="ARBA" id="ARBA00023004"/>
    </source>
</evidence>
<evidence type="ECO:0000313" key="10">
    <source>
        <dbReference type="Proteomes" id="UP000542125"/>
    </source>
</evidence>
<dbReference type="RefSeq" id="WP_179584900.1">
    <property type="nucleotide sequence ID" value="NZ_JACBYR010000001.1"/>
</dbReference>
<gene>
    <name evidence="9" type="ORF">FHW18_001511</name>
</gene>
<keyword evidence="10" id="KW-1185">Reference proteome</keyword>
<keyword evidence="3 6" id="KW-0479">Metal-binding</keyword>
<evidence type="ECO:0000259" key="8">
    <source>
        <dbReference type="PROSITE" id="PS51007"/>
    </source>
</evidence>